<comment type="caution">
    <text evidence="2">The sequence shown here is derived from an EMBL/GenBank/DDBJ whole genome shotgun (WGS) entry which is preliminary data.</text>
</comment>
<protein>
    <recommendedName>
        <fullName evidence="4">DUF4352 domain-containing protein</fullName>
    </recommendedName>
</protein>
<gene>
    <name evidence="2" type="ORF">GCM10023183_30640</name>
</gene>
<proteinExistence type="predicted"/>
<feature type="chain" id="PRO_5045555745" description="DUF4352 domain-containing protein" evidence="1">
    <location>
        <begin position="24"/>
        <end position="136"/>
    </location>
</feature>
<sequence length="136" mass="15599">MTLKTAQLNALLLLILFSCSTNKKESQTEEFAFEVIPAKEVVDGKTRFLAEIKIKNWDNLKTRNYSDVKFYVDNRQIPQSNDFTGHLEFTAPNCNNSYPIKDGIQTNSMDGSIKFILANSEDSVVYFPIEYKVRCK</sequence>
<keyword evidence="1" id="KW-0732">Signal</keyword>
<evidence type="ECO:0000256" key="1">
    <source>
        <dbReference type="SAM" id="SignalP"/>
    </source>
</evidence>
<reference evidence="3" key="1">
    <citation type="journal article" date="2019" name="Int. J. Syst. Evol. Microbiol.">
        <title>The Global Catalogue of Microorganisms (GCM) 10K type strain sequencing project: providing services to taxonomists for standard genome sequencing and annotation.</title>
        <authorList>
            <consortium name="The Broad Institute Genomics Platform"/>
            <consortium name="The Broad Institute Genome Sequencing Center for Infectious Disease"/>
            <person name="Wu L."/>
            <person name="Ma J."/>
        </authorList>
    </citation>
    <scope>NUCLEOTIDE SEQUENCE [LARGE SCALE GENOMIC DNA]</scope>
    <source>
        <strain evidence="3">JCM 17917</strain>
    </source>
</reference>
<feature type="signal peptide" evidence="1">
    <location>
        <begin position="1"/>
        <end position="23"/>
    </location>
</feature>
<dbReference type="PROSITE" id="PS51257">
    <property type="entry name" value="PROKAR_LIPOPROTEIN"/>
    <property type="match status" value="1"/>
</dbReference>
<organism evidence="2 3">
    <name type="scientific">Nibribacter koreensis</name>
    <dbReference type="NCBI Taxonomy" id="1084519"/>
    <lineage>
        <taxon>Bacteria</taxon>
        <taxon>Pseudomonadati</taxon>
        <taxon>Bacteroidota</taxon>
        <taxon>Cytophagia</taxon>
        <taxon>Cytophagales</taxon>
        <taxon>Hymenobacteraceae</taxon>
        <taxon>Nibribacter</taxon>
    </lineage>
</organism>
<evidence type="ECO:0000313" key="2">
    <source>
        <dbReference type="EMBL" id="GAA4311754.1"/>
    </source>
</evidence>
<evidence type="ECO:0000313" key="3">
    <source>
        <dbReference type="Proteomes" id="UP001501844"/>
    </source>
</evidence>
<accession>A0ABP8FVC4</accession>
<name>A0ABP8FVC4_9BACT</name>
<evidence type="ECO:0008006" key="4">
    <source>
        <dbReference type="Google" id="ProtNLM"/>
    </source>
</evidence>
<dbReference type="Proteomes" id="UP001501844">
    <property type="component" value="Unassembled WGS sequence"/>
</dbReference>
<dbReference type="EMBL" id="BAABGX010000002">
    <property type="protein sequence ID" value="GAA4311754.1"/>
    <property type="molecule type" value="Genomic_DNA"/>
</dbReference>
<keyword evidence="3" id="KW-1185">Reference proteome</keyword>